<dbReference type="Proteomes" id="UP000996601">
    <property type="component" value="Unassembled WGS sequence"/>
</dbReference>
<gene>
    <name evidence="2" type="ORF">GB927_022150</name>
</gene>
<protein>
    <submittedName>
        <fullName evidence="2">Flp family type IVb pilin</fullName>
    </submittedName>
</protein>
<evidence type="ECO:0000313" key="2">
    <source>
        <dbReference type="EMBL" id="MCQ4632759.1"/>
    </source>
</evidence>
<keyword evidence="3" id="KW-1185">Reference proteome</keyword>
<comment type="caution">
    <text evidence="2">The sequence shown here is derived from an EMBL/GenBank/DDBJ whole genome shotgun (WGS) entry which is preliminary data.</text>
</comment>
<evidence type="ECO:0000256" key="1">
    <source>
        <dbReference type="SAM" id="Phobius"/>
    </source>
</evidence>
<accession>A0ABT1RC50</accession>
<dbReference type="Pfam" id="PF04964">
    <property type="entry name" value="Flp_Fap"/>
    <property type="match status" value="1"/>
</dbReference>
<dbReference type="RefSeq" id="WP_256119391.1">
    <property type="nucleotide sequence ID" value="NZ_WHSB02000009.1"/>
</dbReference>
<keyword evidence="1" id="KW-1133">Transmembrane helix</keyword>
<sequence length="60" mass="6267">MVLRLLKSFYSDRDGATAVEYGLLLALISLGLLAGLETFTDGLAKTFGAITNSVDSAGTK</sequence>
<keyword evidence="1" id="KW-0472">Membrane</keyword>
<feature type="transmembrane region" description="Helical" evidence="1">
    <location>
        <begin position="21"/>
        <end position="39"/>
    </location>
</feature>
<evidence type="ECO:0000313" key="3">
    <source>
        <dbReference type="Proteomes" id="UP000996601"/>
    </source>
</evidence>
<organism evidence="2 3">
    <name type="scientific">Shinella lacus</name>
    <dbReference type="NCBI Taxonomy" id="2654216"/>
    <lineage>
        <taxon>Bacteria</taxon>
        <taxon>Pseudomonadati</taxon>
        <taxon>Pseudomonadota</taxon>
        <taxon>Alphaproteobacteria</taxon>
        <taxon>Hyphomicrobiales</taxon>
        <taxon>Rhizobiaceae</taxon>
        <taxon>Shinella</taxon>
    </lineage>
</organism>
<name>A0ABT1RC50_9HYPH</name>
<dbReference type="InterPro" id="IPR007047">
    <property type="entry name" value="Flp_Fap"/>
</dbReference>
<dbReference type="EMBL" id="WHSB02000009">
    <property type="protein sequence ID" value="MCQ4632759.1"/>
    <property type="molecule type" value="Genomic_DNA"/>
</dbReference>
<reference evidence="2" key="1">
    <citation type="submission" date="2021-07" db="EMBL/GenBank/DDBJ databases">
        <title>Shinella sp. nov., a novel member of the genus Shinella from water.</title>
        <authorList>
            <person name="Deng Y."/>
        </authorList>
    </citation>
    <scope>NUCLEOTIDE SEQUENCE</scope>
    <source>
        <strain evidence="2">CPCC 100929</strain>
    </source>
</reference>
<keyword evidence="1" id="KW-0812">Transmembrane</keyword>
<proteinExistence type="predicted"/>